<feature type="transmembrane region" description="Helical" evidence="7">
    <location>
        <begin position="40"/>
        <end position="62"/>
    </location>
</feature>
<organism evidence="8 9">
    <name type="scientific">Luteococcus japonicus</name>
    <dbReference type="NCBI Taxonomy" id="33984"/>
    <lineage>
        <taxon>Bacteria</taxon>
        <taxon>Bacillati</taxon>
        <taxon>Actinomycetota</taxon>
        <taxon>Actinomycetes</taxon>
        <taxon>Propionibacteriales</taxon>
        <taxon>Propionibacteriaceae</taxon>
        <taxon>Luteococcus</taxon>
    </lineage>
</organism>
<dbReference type="PRINTS" id="PR01840">
    <property type="entry name" value="TATCFAMILY"/>
</dbReference>
<dbReference type="InterPro" id="IPR002033">
    <property type="entry name" value="TatC"/>
</dbReference>
<keyword evidence="7" id="KW-0813">Transport</keyword>
<dbReference type="GO" id="GO:0009977">
    <property type="term" value="F:proton motive force dependent protein transmembrane transporter activity"/>
    <property type="evidence" value="ECO:0007669"/>
    <property type="project" value="TreeGrafter"/>
</dbReference>
<protein>
    <recommendedName>
        <fullName evidence="7">Sec-independent protein translocase protein TatC</fullName>
    </recommendedName>
</protein>
<reference evidence="8 9" key="1">
    <citation type="submission" date="2018-11" db="EMBL/GenBank/DDBJ databases">
        <title>Sequencing the genomes of 1000 actinobacteria strains.</title>
        <authorList>
            <person name="Klenk H.-P."/>
        </authorList>
    </citation>
    <scope>NUCLEOTIDE SEQUENCE [LARGE SCALE GENOMIC DNA]</scope>
    <source>
        <strain evidence="8 9">DSM 10546</strain>
    </source>
</reference>
<proteinExistence type="inferred from homology"/>
<keyword evidence="5 7" id="KW-0811">Translocation</keyword>
<dbReference type="AlphaFoldDB" id="A0A3N1ZZG3"/>
<dbReference type="GO" id="GO:0033281">
    <property type="term" value="C:TAT protein transport complex"/>
    <property type="evidence" value="ECO:0007669"/>
    <property type="project" value="UniProtKB-UniRule"/>
</dbReference>
<evidence type="ECO:0000256" key="3">
    <source>
        <dbReference type="ARBA" id="ARBA00022927"/>
    </source>
</evidence>
<feature type="transmembrane region" description="Helical" evidence="7">
    <location>
        <begin position="185"/>
        <end position="209"/>
    </location>
</feature>
<evidence type="ECO:0000256" key="5">
    <source>
        <dbReference type="ARBA" id="ARBA00023010"/>
    </source>
</evidence>
<dbReference type="PANTHER" id="PTHR30371">
    <property type="entry name" value="SEC-INDEPENDENT PROTEIN TRANSLOCASE PROTEIN TATC"/>
    <property type="match status" value="1"/>
</dbReference>
<comment type="caution">
    <text evidence="8">The sequence shown here is derived from an EMBL/GenBank/DDBJ whole genome shotgun (WGS) entry which is preliminary data.</text>
</comment>
<keyword evidence="6 7" id="KW-0472">Membrane</keyword>
<dbReference type="EMBL" id="RKHG01000001">
    <property type="protein sequence ID" value="ROR55877.1"/>
    <property type="molecule type" value="Genomic_DNA"/>
</dbReference>
<keyword evidence="4 7" id="KW-1133">Transmembrane helix</keyword>
<comment type="function">
    <text evidence="7">Part of the twin-arginine translocation (Tat) system that transports large folded proteins containing a characteristic twin-arginine motif in their signal peptide across membranes. Together with TatB, TatC is part of a receptor directly interacting with Tat signal peptides.</text>
</comment>
<feature type="transmembrane region" description="Helical" evidence="7">
    <location>
        <begin position="140"/>
        <end position="160"/>
    </location>
</feature>
<dbReference type="RefSeq" id="WP_245995681.1">
    <property type="nucleotide sequence ID" value="NZ_RKHG01000001.1"/>
</dbReference>
<comment type="similarity">
    <text evidence="7">Belongs to the TatC family.</text>
</comment>
<feature type="transmembrane region" description="Helical" evidence="7">
    <location>
        <begin position="244"/>
        <end position="265"/>
    </location>
</feature>
<keyword evidence="3 7" id="KW-0653">Protein transport</keyword>
<dbReference type="PANTHER" id="PTHR30371:SF0">
    <property type="entry name" value="SEC-INDEPENDENT PROTEIN TRANSLOCASE PROTEIN TATC, CHLOROPLASTIC-RELATED"/>
    <property type="match status" value="1"/>
</dbReference>
<feature type="transmembrane region" description="Helical" evidence="7">
    <location>
        <begin position="221"/>
        <end position="238"/>
    </location>
</feature>
<dbReference type="Pfam" id="PF00902">
    <property type="entry name" value="TatC"/>
    <property type="match status" value="1"/>
</dbReference>
<dbReference type="GO" id="GO:0043953">
    <property type="term" value="P:protein transport by the Tat complex"/>
    <property type="evidence" value="ECO:0007669"/>
    <property type="project" value="UniProtKB-UniRule"/>
</dbReference>
<accession>A0A3N1ZZG3</accession>
<comment type="subunit">
    <text evidence="7">The Tat system comprises two distinct complexes: a TatABC complex, containing multiple copies of TatA, TatB and TatC subunits, and a separate TatA complex, containing only TatA subunits. Substrates initially bind to the TatABC complex, which probably triggers association of the separate TatA complex to form the active translocon.</text>
</comment>
<gene>
    <name evidence="7" type="primary">tatC</name>
    <name evidence="8" type="ORF">EDD41_3165</name>
</gene>
<keyword evidence="2 7" id="KW-0812">Transmembrane</keyword>
<dbReference type="GO" id="GO:0065002">
    <property type="term" value="P:intracellular protein transmembrane transport"/>
    <property type="evidence" value="ECO:0007669"/>
    <property type="project" value="TreeGrafter"/>
</dbReference>
<dbReference type="HAMAP" id="MF_00902">
    <property type="entry name" value="TatC"/>
    <property type="match status" value="1"/>
</dbReference>
<evidence type="ECO:0000313" key="9">
    <source>
        <dbReference type="Proteomes" id="UP000275749"/>
    </source>
</evidence>
<name>A0A3N1ZZG3_9ACTN</name>
<evidence type="ECO:0000256" key="7">
    <source>
        <dbReference type="HAMAP-Rule" id="MF_00902"/>
    </source>
</evidence>
<comment type="subcellular location">
    <subcellularLocation>
        <location evidence="7">Cell membrane</location>
        <topology evidence="7">Multi-pass membrane protein</topology>
    </subcellularLocation>
    <subcellularLocation>
        <location evidence="1">Membrane</location>
        <topology evidence="1">Multi-pass membrane protein</topology>
    </subcellularLocation>
</comment>
<dbReference type="Proteomes" id="UP000275749">
    <property type="component" value="Unassembled WGS sequence"/>
</dbReference>
<keyword evidence="7" id="KW-1003">Cell membrane</keyword>
<sequence length="282" mass="31044">MASTTGATALRKRRLNLSWLKPPRPDDEGAMALVDHLRELRYRVIVAALAIVVATALCLVWHEFLQRMVFRPYTQAIDLYKAAHPGADVSLVANGLSTSFMFTLKTGLYAGLVTSCPVWLYQLWAFIAPGLLSKEKKYSLMFLATGIPLFLSGVALGYWISPKGFVMLLGFTPEGVTNLQDINDFLHFLSVMLLVFGGAFLLPVILVALNLVGVLRGTTLGKYRAFGIFACFVFGAVATPSQDPFSMCALALPMALMYLVSEIICRINDKRRVERGELVLAD</sequence>
<evidence type="ECO:0000256" key="2">
    <source>
        <dbReference type="ARBA" id="ARBA00022692"/>
    </source>
</evidence>
<evidence type="ECO:0000256" key="6">
    <source>
        <dbReference type="ARBA" id="ARBA00023136"/>
    </source>
</evidence>
<evidence type="ECO:0000256" key="1">
    <source>
        <dbReference type="ARBA" id="ARBA00004141"/>
    </source>
</evidence>
<dbReference type="NCBIfam" id="TIGR00945">
    <property type="entry name" value="tatC"/>
    <property type="match status" value="1"/>
</dbReference>
<evidence type="ECO:0000256" key="4">
    <source>
        <dbReference type="ARBA" id="ARBA00022989"/>
    </source>
</evidence>
<evidence type="ECO:0000313" key="8">
    <source>
        <dbReference type="EMBL" id="ROR55877.1"/>
    </source>
</evidence>
<feature type="transmembrane region" description="Helical" evidence="7">
    <location>
        <begin position="108"/>
        <end position="128"/>
    </location>
</feature>